<dbReference type="AlphaFoldDB" id="A0A0G0T6I6"/>
<accession>A0A0G0T6I6</accession>
<evidence type="ECO:0000313" key="3">
    <source>
        <dbReference type="Proteomes" id="UP000034664"/>
    </source>
</evidence>
<dbReference type="GO" id="GO:0016020">
    <property type="term" value="C:membrane"/>
    <property type="evidence" value="ECO:0007669"/>
    <property type="project" value="TreeGrafter"/>
</dbReference>
<protein>
    <submittedName>
        <fullName evidence="2">Hydrolase, alpha/beta fold family protein</fullName>
    </submittedName>
</protein>
<dbReference type="PRINTS" id="PR00111">
    <property type="entry name" value="ABHYDROLASE"/>
</dbReference>
<dbReference type="Gene3D" id="3.40.50.1820">
    <property type="entry name" value="alpha/beta hydrolase"/>
    <property type="match status" value="1"/>
</dbReference>
<reference evidence="2 3" key="1">
    <citation type="journal article" date="2015" name="Nature">
        <title>rRNA introns, odd ribosomes, and small enigmatic genomes across a large radiation of phyla.</title>
        <authorList>
            <person name="Brown C.T."/>
            <person name="Hug L.A."/>
            <person name="Thomas B.C."/>
            <person name="Sharon I."/>
            <person name="Castelle C.J."/>
            <person name="Singh A."/>
            <person name="Wilkins M.J."/>
            <person name="Williams K.H."/>
            <person name="Banfield J.F."/>
        </authorList>
    </citation>
    <scope>NUCLEOTIDE SEQUENCE [LARGE SCALE GENOMIC DNA]</scope>
</reference>
<organism evidence="2 3">
    <name type="scientific">Candidatus Roizmanbacteria bacterium GW2011_GWB1_40_7</name>
    <dbReference type="NCBI Taxonomy" id="1618482"/>
    <lineage>
        <taxon>Bacteria</taxon>
        <taxon>Candidatus Roizmaniibacteriota</taxon>
    </lineage>
</organism>
<dbReference type="Proteomes" id="UP000034664">
    <property type="component" value="Unassembled WGS sequence"/>
</dbReference>
<dbReference type="InterPro" id="IPR000073">
    <property type="entry name" value="AB_hydrolase_1"/>
</dbReference>
<evidence type="ECO:0000313" key="2">
    <source>
        <dbReference type="EMBL" id="KKR72599.1"/>
    </source>
</evidence>
<dbReference type="InterPro" id="IPR050266">
    <property type="entry name" value="AB_hydrolase_sf"/>
</dbReference>
<dbReference type="SUPFAM" id="SSF53474">
    <property type="entry name" value="alpha/beta-Hydrolases"/>
    <property type="match status" value="1"/>
</dbReference>
<sequence>MDILILHGWEPSAESAQESYKSFIALLKNKKHRVFAPDMPGFGTAKVPNHPFTVSDYAEWVTRYIRENDIEKPLVIGHSFGGRVAIKLAAKYPLLIHKLVLTGAPGFPPVSKQKISILKLIAKTGGFICSLPLVSLFKPLVRKLFYKSIGAWDYYHAQGVMRETFKNIISEDLGEPMTKIKTETLLVWGAYDLLVPLWIARKMERTIKGSRLHIILGGGHCVIYEDPDKFLESVDTILRQ</sequence>
<comment type="caution">
    <text evidence="2">The sequence shown here is derived from an EMBL/GenBank/DDBJ whole genome shotgun (WGS) entry which is preliminary data.</text>
</comment>
<dbReference type="PANTHER" id="PTHR43798">
    <property type="entry name" value="MONOACYLGLYCEROL LIPASE"/>
    <property type="match status" value="1"/>
</dbReference>
<feature type="domain" description="AB hydrolase-1" evidence="1">
    <location>
        <begin position="3"/>
        <end position="227"/>
    </location>
</feature>
<dbReference type="InterPro" id="IPR029058">
    <property type="entry name" value="AB_hydrolase_fold"/>
</dbReference>
<gene>
    <name evidence="2" type="ORF">UU14_C0004G0030</name>
</gene>
<evidence type="ECO:0000259" key="1">
    <source>
        <dbReference type="Pfam" id="PF00561"/>
    </source>
</evidence>
<proteinExistence type="predicted"/>
<dbReference type="GO" id="GO:0016787">
    <property type="term" value="F:hydrolase activity"/>
    <property type="evidence" value="ECO:0007669"/>
    <property type="project" value="UniProtKB-KW"/>
</dbReference>
<keyword evidence="2" id="KW-0378">Hydrolase</keyword>
<name>A0A0G0T6I6_9BACT</name>
<dbReference type="EMBL" id="LBZM01000004">
    <property type="protein sequence ID" value="KKR72599.1"/>
    <property type="molecule type" value="Genomic_DNA"/>
</dbReference>
<dbReference type="Pfam" id="PF00561">
    <property type="entry name" value="Abhydrolase_1"/>
    <property type="match status" value="1"/>
</dbReference>
<dbReference type="PANTHER" id="PTHR43798:SF33">
    <property type="entry name" value="HYDROLASE, PUTATIVE (AFU_ORTHOLOGUE AFUA_2G14860)-RELATED"/>
    <property type="match status" value="1"/>
</dbReference>